<dbReference type="Proteomes" id="UP000624703">
    <property type="component" value="Unassembled WGS sequence"/>
</dbReference>
<dbReference type="AlphaFoldDB" id="A0A8J7MEB2"/>
<dbReference type="SMART" id="SM00487">
    <property type="entry name" value="DEXDc"/>
    <property type="match status" value="1"/>
</dbReference>
<reference evidence="7" key="1">
    <citation type="submission" date="2021-01" db="EMBL/GenBank/DDBJ databases">
        <title>Modified the classification status of verrucomicrobia.</title>
        <authorList>
            <person name="Feng X."/>
        </authorList>
    </citation>
    <scope>NUCLEOTIDE SEQUENCE</scope>
    <source>
        <strain evidence="7">_KCTC 22039</strain>
    </source>
</reference>
<dbReference type="SMART" id="SM00490">
    <property type="entry name" value="HELICc"/>
    <property type="match status" value="1"/>
</dbReference>
<dbReference type="InterPro" id="IPR038718">
    <property type="entry name" value="SNF2-like_sf"/>
</dbReference>
<dbReference type="Pfam" id="PF00271">
    <property type="entry name" value="Helicase_C"/>
    <property type="match status" value="1"/>
</dbReference>
<organism evidence="7 8">
    <name type="scientific">Persicirhabdus sediminis</name>
    <dbReference type="NCBI Taxonomy" id="454144"/>
    <lineage>
        <taxon>Bacteria</taxon>
        <taxon>Pseudomonadati</taxon>
        <taxon>Verrucomicrobiota</taxon>
        <taxon>Verrucomicrobiia</taxon>
        <taxon>Verrucomicrobiales</taxon>
        <taxon>Verrucomicrobiaceae</taxon>
        <taxon>Persicirhabdus</taxon>
    </lineage>
</organism>
<dbReference type="GO" id="GO:0008270">
    <property type="term" value="F:zinc ion binding"/>
    <property type="evidence" value="ECO:0007669"/>
    <property type="project" value="UniProtKB-KW"/>
</dbReference>
<evidence type="ECO:0000256" key="1">
    <source>
        <dbReference type="ARBA" id="ARBA00022801"/>
    </source>
</evidence>
<evidence type="ECO:0000256" key="3">
    <source>
        <dbReference type="SAM" id="MobiDB-lite"/>
    </source>
</evidence>
<dbReference type="GO" id="GO:0005524">
    <property type="term" value="F:ATP binding"/>
    <property type="evidence" value="ECO:0007669"/>
    <property type="project" value="InterPro"/>
</dbReference>
<dbReference type="InterPro" id="IPR013663">
    <property type="entry name" value="Helicase_SWF/SNF/SWI_bac"/>
</dbReference>
<keyword evidence="1" id="KW-0378">Hydrolase</keyword>
<dbReference type="InterPro" id="IPR049730">
    <property type="entry name" value="SNF2/RAD54-like_C"/>
</dbReference>
<dbReference type="PROSITE" id="PS50966">
    <property type="entry name" value="ZF_SWIM"/>
    <property type="match status" value="1"/>
</dbReference>
<evidence type="ECO:0000256" key="2">
    <source>
        <dbReference type="PROSITE-ProRule" id="PRU00325"/>
    </source>
</evidence>
<dbReference type="InterPro" id="IPR001650">
    <property type="entry name" value="Helicase_C-like"/>
</dbReference>
<keyword evidence="2" id="KW-0863">Zinc-finger</keyword>
<dbReference type="Pfam" id="PF08455">
    <property type="entry name" value="SNF2_assoc"/>
    <property type="match status" value="1"/>
</dbReference>
<comment type="caution">
    <text evidence="7">The sequence shown here is derived from an EMBL/GenBank/DDBJ whole genome shotgun (WGS) entry which is preliminary data.</text>
</comment>
<feature type="domain" description="Helicase C-terminal" evidence="6">
    <location>
        <begin position="848"/>
        <end position="1005"/>
    </location>
</feature>
<feature type="domain" description="SWIM-type" evidence="4">
    <location>
        <begin position="50"/>
        <end position="89"/>
    </location>
</feature>
<dbReference type="PROSITE" id="PS51192">
    <property type="entry name" value="HELICASE_ATP_BIND_1"/>
    <property type="match status" value="1"/>
</dbReference>
<dbReference type="Pfam" id="PF00176">
    <property type="entry name" value="SNF2-rel_dom"/>
    <property type="match status" value="1"/>
</dbReference>
<sequence>MEITEEWIGKSAGWKALKAGRLIAKQNSVFDCTRKGNLFQGFRKVANKKMRLVVDVKGPFSIKNSCSCPISRSTGALCEHAVALMLSCLWGNESAAKKPASPKKDSSPAAKTSQPAIVPGDFSPLQLTFPPNLSAALHKKSVNIRIAPASNAELHPADLALASWLHKNTGSTKAPPILALNASLIASLLPALVDHPRLTAGDQPLSIRQSLIRIPVELSHAKQLTQIQLADHAHDAIYFFDSQLVVWDAAQQSLLVNEQQAGQGDSNDQSLQQLAKGNSVPIPTAQFLQMADALQMVFQLPDDLGGLKVSAAQPTFHLLLEGSTRALQARLYANYPEGKRVQIGNPKSKRGQFPISASDTDWLTANDDAELVARAQLLAAGFQLIDSAGNFVLRGENETMVFLTSTLPELEKSWQVEFHERLANINSKLARITPNIDFQGSGEDWLAFDCNWQSSDGSQIDREQIRRMLQMGQRSVKLANGKQAVLSEFDAQTMDALLYDTAPEQEDGHFIVAKNQAAYLRSLKAHYTGKSETPEVAVPALPSQLESTLRDYQKQGVEWLYQKATSDGAALLADDMGLGKTIQTLSFIQLWQMQKDQQKPALIVCPSSLLANWRDESARFTPELDVIVMHGPKRKANFELIESAQLVITSYALLARDIKQYQEIEFSTIALDEASLIRNPDTQIAKAVRKVSASSRVALSGTPIENGLRDLWSIYQFLLPGYLGAQKDFRERYEKPCSGENADPQLMQRLRWRTEPFMMRRTKDVVAKDLPAKIESVIWCEPSDSQRQTYQEILRSGNAKIDEMKKSASQGARRMAMLTTLLRLRQSCCDLRLLDKNLELELAQSSAKLTRLLELLEEAQAGDHRVIVFSQFTSMLGLIRDALDSQDIDYCYLDGATRDRDAAVKRFQKSDGPPVFLISLKAGGYGLNLTAADTVVLFDPWWNPAVEAQAADRIHRIGQTKPATIYRFATRGTVEEKILKLQEKKRAVIDATIGDENKPMMTGLSEQDLESLIG</sequence>
<feature type="domain" description="Helicase ATP-binding" evidence="5">
    <location>
        <begin position="561"/>
        <end position="721"/>
    </location>
</feature>
<dbReference type="PANTHER" id="PTHR10799">
    <property type="entry name" value="SNF2/RAD54 HELICASE FAMILY"/>
    <property type="match status" value="1"/>
</dbReference>
<dbReference type="GO" id="GO:0016787">
    <property type="term" value="F:hydrolase activity"/>
    <property type="evidence" value="ECO:0007669"/>
    <property type="project" value="UniProtKB-KW"/>
</dbReference>
<evidence type="ECO:0000259" key="4">
    <source>
        <dbReference type="PROSITE" id="PS50966"/>
    </source>
</evidence>
<keyword evidence="7" id="KW-0547">Nucleotide-binding</keyword>
<evidence type="ECO:0000313" key="8">
    <source>
        <dbReference type="Proteomes" id="UP000624703"/>
    </source>
</evidence>
<feature type="region of interest" description="Disordered" evidence="3">
    <location>
        <begin position="97"/>
        <end position="117"/>
    </location>
</feature>
<accession>A0A8J7MEB2</accession>
<keyword evidence="2" id="KW-0479">Metal-binding</keyword>
<dbReference type="RefSeq" id="WP_200310286.1">
    <property type="nucleotide sequence ID" value="NZ_JAENIM010000020.1"/>
</dbReference>
<dbReference type="Gene3D" id="3.40.50.10810">
    <property type="entry name" value="Tandem AAA-ATPase domain"/>
    <property type="match status" value="1"/>
</dbReference>
<dbReference type="CDD" id="cd18793">
    <property type="entry name" value="SF2_C_SNF"/>
    <property type="match status" value="1"/>
</dbReference>
<keyword evidence="7" id="KW-0067">ATP-binding</keyword>
<dbReference type="SUPFAM" id="SSF52540">
    <property type="entry name" value="P-loop containing nucleoside triphosphate hydrolases"/>
    <property type="match status" value="2"/>
</dbReference>
<evidence type="ECO:0000259" key="6">
    <source>
        <dbReference type="PROSITE" id="PS51194"/>
    </source>
</evidence>
<dbReference type="Gene3D" id="3.40.50.300">
    <property type="entry name" value="P-loop containing nucleotide triphosphate hydrolases"/>
    <property type="match status" value="1"/>
</dbReference>
<dbReference type="GO" id="GO:0004386">
    <property type="term" value="F:helicase activity"/>
    <property type="evidence" value="ECO:0007669"/>
    <property type="project" value="UniProtKB-KW"/>
</dbReference>
<proteinExistence type="predicted"/>
<dbReference type="EMBL" id="JAENIM010000020">
    <property type="protein sequence ID" value="MBK1790249.1"/>
    <property type="molecule type" value="Genomic_DNA"/>
</dbReference>
<evidence type="ECO:0000259" key="5">
    <source>
        <dbReference type="PROSITE" id="PS51192"/>
    </source>
</evidence>
<dbReference type="InterPro" id="IPR007527">
    <property type="entry name" value="Znf_SWIM"/>
</dbReference>
<dbReference type="PROSITE" id="PS51194">
    <property type="entry name" value="HELICASE_CTER"/>
    <property type="match status" value="1"/>
</dbReference>
<dbReference type="InterPro" id="IPR027417">
    <property type="entry name" value="P-loop_NTPase"/>
</dbReference>
<name>A0A8J7MEB2_9BACT</name>
<evidence type="ECO:0000313" key="7">
    <source>
        <dbReference type="EMBL" id="MBK1790249.1"/>
    </source>
</evidence>
<dbReference type="InterPro" id="IPR000330">
    <property type="entry name" value="SNF2_N"/>
</dbReference>
<keyword evidence="8" id="KW-1185">Reference proteome</keyword>
<dbReference type="InterPro" id="IPR014001">
    <property type="entry name" value="Helicase_ATP-bd"/>
</dbReference>
<dbReference type="Pfam" id="PF04434">
    <property type="entry name" value="SWIM"/>
    <property type="match status" value="1"/>
</dbReference>
<keyword evidence="7" id="KW-0347">Helicase</keyword>
<protein>
    <submittedName>
        <fullName evidence="7">DEAD/DEAH box helicase</fullName>
    </submittedName>
</protein>
<keyword evidence="2" id="KW-0862">Zinc</keyword>
<gene>
    <name evidence="7" type="ORF">JIN82_03655</name>
</gene>